<dbReference type="SUPFAM" id="SSF52058">
    <property type="entry name" value="L domain-like"/>
    <property type="match status" value="1"/>
</dbReference>
<dbReference type="GO" id="GO:0071944">
    <property type="term" value="C:cell periphery"/>
    <property type="evidence" value="ECO:0007669"/>
    <property type="project" value="UniProtKB-ARBA"/>
</dbReference>
<dbReference type="InterPro" id="IPR001611">
    <property type="entry name" value="Leu-rich_rpt"/>
</dbReference>
<dbReference type="PANTHER" id="PTHR45712:SF22">
    <property type="entry name" value="INSULIN-LIKE GROWTH FACTOR-BINDING PROTEIN COMPLEX ACID LABILE SUBUNIT"/>
    <property type="match status" value="1"/>
</dbReference>
<keyword evidence="4" id="KW-1133">Transmembrane helix</keyword>
<dbReference type="OrthoDB" id="72369at2759"/>
<evidence type="ECO:0000313" key="8">
    <source>
        <dbReference type="Proteomes" id="UP000502823"/>
    </source>
</evidence>
<keyword evidence="8" id="KW-1185">Reference proteome</keyword>
<keyword evidence="2 5" id="KW-0732">Signal</keyword>
<organism evidence="7 8">
    <name type="scientific">Coptotermes formosanus</name>
    <name type="common">Formosan subterranean termite</name>
    <dbReference type="NCBI Taxonomy" id="36987"/>
    <lineage>
        <taxon>Eukaryota</taxon>
        <taxon>Metazoa</taxon>
        <taxon>Ecdysozoa</taxon>
        <taxon>Arthropoda</taxon>
        <taxon>Hexapoda</taxon>
        <taxon>Insecta</taxon>
        <taxon>Pterygota</taxon>
        <taxon>Neoptera</taxon>
        <taxon>Polyneoptera</taxon>
        <taxon>Dictyoptera</taxon>
        <taxon>Blattodea</taxon>
        <taxon>Blattoidea</taxon>
        <taxon>Termitoidae</taxon>
        <taxon>Rhinotermitidae</taxon>
        <taxon>Coptotermes</taxon>
    </lineage>
</organism>
<evidence type="ECO:0000256" key="4">
    <source>
        <dbReference type="SAM" id="Phobius"/>
    </source>
</evidence>
<dbReference type="PANTHER" id="PTHR45712">
    <property type="entry name" value="AGAP008170-PA"/>
    <property type="match status" value="1"/>
</dbReference>
<dbReference type="InterPro" id="IPR000483">
    <property type="entry name" value="Cys-rich_flank_reg_C"/>
</dbReference>
<dbReference type="AlphaFoldDB" id="A0A6L2Q1E7"/>
<dbReference type="Proteomes" id="UP000502823">
    <property type="component" value="Unassembled WGS sequence"/>
</dbReference>
<keyword evidence="1" id="KW-0433">Leucine-rich repeat</keyword>
<accession>A0A6L2Q1E7</accession>
<evidence type="ECO:0000256" key="2">
    <source>
        <dbReference type="ARBA" id="ARBA00022729"/>
    </source>
</evidence>
<dbReference type="InterPro" id="IPR003591">
    <property type="entry name" value="Leu-rich_rpt_typical-subtyp"/>
</dbReference>
<evidence type="ECO:0000259" key="6">
    <source>
        <dbReference type="SMART" id="SM00082"/>
    </source>
</evidence>
<protein>
    <recommendedName>
        <fullName evidence="6">LRRCT domain-containing protein</fullName>
    </recommendedName>
</protein>
<keyword evidence="4" id="KW-0812">Transmembrane</keyword>
<dbReference type="Gene3D" id="3.80.10.10">
    <property type="entry name" value="Ribonuclease Inhibitor"/>
    <property type="match status" value="2"/>
</dbReference>
<keyword evidence="3" id="KW-0677">Repeat</keyword>
<evidence type="ECO:0000256" key="3">
    <source>
        <dbReference type="ARBA" id="ARBA00022737"/>
    </source>
</evidence>
<dbReference type="EMBL" id="BLKM01000575">
    <property type="protein sequence ID" value="GFG35757.1"/>
    <property type="molecule type" value="Genomic_DNA"/>
</dbReference>
<dbReference type="InParanoid" id="A0A6L2Q1E7"/>
<reference evidence="8" key="1">
    <citation type="submission" date="2020-01" db="EMBL/GenBank/DDBJ databases">
        <title>Draft genome sequence of the Termite Coptotermes fromosanus.</title>
        <authorList>
            <person name="Itakura S."/>
            <person name="Yosikawa Y."/>
            <person name="Umezawa K."/>
        </authorList>
    </citation>
    <scope>NUCLEOTIDE SEQUENCE [LARGE SCALE GENOMIC DNA]</scope>
</reference>
<feature type="signal peptide" evidence="5">
    <location>
        <begin position="1"/>
        <end position="20"/>
    </location>
</feature>
<feature type="chain" id="PRO_5026943059" description="LRRCT domain-containing protein" evidence="5">
    <location>
        <begin position="21"/>
        <end position="471"/>
    </location>
</feature>
<dbReference type="InterPro" id="IPR032675">
    <property type="entry name" value="LRR_dom_sf"/>
</dbReference>
<comment type="caution">
    <text evidence="7">The sequence shown here is derived from an EMBL/GenBank/DDBJ whole genome shotgun (WGS) entry which is preliminary data.</text>
</comment>
<gene>
    <name evidence="7" type="ORF">Cfor_05203</name>
</gene>
<proteinExistence type="predicted"/>
<dbReference type="SMART" id="SM00369">
    <property type="entry name" value="LRR_TYP"/>
    <property type="match status" value="5"/>
</dbReference>
<sequence>MGLWTGLQLLLVVCTALTDADFVCNHCDCYGTTINCTARNLEHHPNASEWPTDMVVTYVVMDNNGLVHVTQYPPMAVLHLSLSHNRIVRIDGEAFLHLPNLTELDLSHNEITSDNLIADVFKGTYAPDEYKPLTNLHILKLSYNAIHMLRSDLFDHTPNLKILTLDSNPFKVLDSATVMALSTLTYLEVLDLSYTQLMDLPEYLLHTPKYIRVLNLTGNLMTRVPAALQHTHALEVLYFSDNPVIVLDHSSFQSEMPYLRELHISNMPNLTFISSGAMSKLVSLQEVYIGHNHHLSDISPDAFSSRKDNEESEQWPPIVKLDVGHNNLGALDRHLLGHWDVLQYLNLEGNPWVCDCENQWMVSTLLPTVEKIVQDQLDSLECSQPDQMRGRKLHELEVRDYHMRCMDTAGNHPEKDGKLLIGMLVGVLLAIPVTLILLLLLRNSRFGSRFFSRGPAAYSRTFYSPTDSAEH</sequence>
<keyword evidence="4" id="KW-0472">Membrane</keyword>
<dbReference type="FunCoup" id="A0A6L2Q1E7">
    <property type="interactions" value="1"/>
</dbReference>
<dbReference type="Pfam" id="PF13855">
    <property type="entry name" value="LRR_8"/>
    <property type="match status" value="2"/>
</dbReference>
<evidence type="ECO:0000313" key="7">
    <source>
        <dbReference type="EMBL" id="GFG35757.1"/>
    </source>
</evidence>
<feature type="transmembrane region" description="Helical" evidence="4">
    <location>
        <begin position="419"/>
        <end position="441"/>
    </location>
</feature>
<evidence type="ECO:0000256" key="5">
    <source>
        <dbReference type="SAM" id="SignalP"/>
    </source>
</evidence>
<feature type="domain" description="LRRCT" evidence="6">
    <location>
        <begin position="350"/>
        <end position="402"/>
    </location>
</feature>
<dbReference type="SMART" id="SM00082">
    <property type="entry name" value="LRRCT"/>
    <property type="match status" value="1"/>
</dbReference>
<evidence type="ECO:0000256" key="1">
    <source>
        <dbReference type="ARBA" id="ARBA00022614"/>
    </source>
</evidence>
<name>A0A6L2Q1E7_COPFO</name>
<dbReference type="InterPro" id="IPR050333">
    <property type="entry name" value="SLRP"/>
</dbReference>
<dbReference type="PROSITE" id="PS51450">
    <property type="entry name" value="LRR"/>
    <property type="match status" value="1"/>
</dbReference>